<gene>
    <name evidence="6" type="ORF">PC110_g806</name>
    <name evidence="1" type="ORF">PC113_g2405</name>
    <name evidence="2" type="ORF">PC115_g1837</name>
    <name evidence="3" type="ORF">PC117_g1848</name>
    <name evidence="4" type="ORF">PC118_g1291</name>
    <name evidence="5" type="ORF">PC129_g620</name>
</gene>
<dbReference type="Proteomes" id="UP000735874">
    <property type="component" value="Unassembled WGS sequence"/>
</dbReference>
<dbReference type="EMBL" id="MJFZ01000008">
    <property type="protein sequence ID" value="RAW43086.1"/>
    <property type="molecule type" value="Genomic_DNA"/>
</dbReference>
<accession>A0A329T4N5</accession>
<dbReference type="OrthoDB" id="10439050at2759"/>
<proteinExistence type="predicted"/>
<evidence type="ECO:0000313" key="6">
    <source>
        <dbReference type="EMBL" id="RAW43086.1"/>
    </source>
</evidence>
<organism evidence="6 7">
    <name type="scientific">Phytophthora cactorum</name>
    <dbReference type="NCBI Taxonomy" id="29920"/>
    <lineage>
        <taxon>Eukaryota</taxon>
        <taxon>Sar</taxon>
        <taxon>Stramenopiles</taxon>
        <taxon>Oomycota</taxon>
        <taxon>Peronosporomycetes</taxon>
        <taxon>Peronosporales</taxon>
        <taxon>Peronosporaceae</taxon>
        <taxon>Phytophthora</taxon>
    </lineage>
</organism>
<comment type="caution">
    <text evidence="6">The sequence shown here is derived from an EMBL/GenBank/DDBJ whole genome shotgun (WGS) entry which is preliminary data.</text>
</comment>
<dbReference type="Proteomes" id="UP000760860">
    <property type="component" value="Unassembled WGS sequence"/>
</dbReference>
<protein>
    <submittedName>
        <fullName evidence="6">Uncharacterized protein</fullName>
    </submittedName>
</protein>
<evidence type="ECO:0000313" key="5">
    <source>
        <dbReference type="EMBL" id="KAG3228823.1"/>
    </source>
</evidence>
<evidence type="ECO:0000313" key="2">
    <source>
        <dbReference type="EMBL" id="KAG2941617.1"/>
    </source>
</evidence>
<dbReference type="Proteomes" id="UP000774804">
    <property type="component" value="Unassembled WGS sequence"/>
</dbReference>
<dbReference type="VEuPathDB" id="FungiDB:PC110_g806"/>
<name>A0A329T4N5_9STRA</name>
<evidence type="ECO:0000313" key="1">
    <source>
        <dbReference type="EMBL" id="KAG2866891.1"/>
    </source>
</evidence>
<reference evidence="1" key="2">
    <citation type="submission" date="2018-10" db="EMBL/GenBank/DDBJ databases">
        <title>Effector identification in a new, highly contiguous assembly of the strawberry crown rot pathogen Phytophthora cactorum.</title>
        <authorList>
            <person name="Armitage A.D."/>
            <person name="Nellist C.F."/>
            <person name="Bates H."/>
            <person name="Vickerstaff R.J."/>
            <person name="Harrison R.J."/>
        </authorList>
    </citation>
    <scope>NUCLEOTIDE SEQUENCE</scope>
    <source>
        <strain evidence="1">15-7</strain>
        <strain evidence="2">4032</strain>
        <strain evidence="3">4040</strain>
        <strain evidence="4">P415</strain>
        <strain evidence="5">P421</strain>
    </source>
</reference>
<dbReference type="AlphaFoldDB" id="A0A329T4N5"/>
<dbReference type="Proteomes" id="UP000697107">
    <property type="component" value="Unassembled WGS sequence"/>
</dbReference>
<evidence type="ECO:0000313" key="7">
    <source>
        <dbReference type="Proteomes" id="UP000251314"/>
    </source>
</evidence>
<dbReference type="EMBL" id="RCMK01000023">
    <property type="protein sequence ID" value="KAG2953602.1"/>
    <property type="molecule type" value="Genomic_DNA"/>
</dbReference>
<reference evidence="6 7" key="1">
    <citation type="submission" date="2018-01" db="EMBL/GenBank/DDBJ databases">
        <title>Draft genome of the strawberry crown rot pathogen Phytophthora cactorum.</title>
        <authorList>
            <person name="Armitage A.D."/>
            <person name="Lysoe E."/>
            <person name="Nellist C.F."/>
            <person name="Harrison R.J."/>
            <person name="Brurberg M.B."/>
        </authorList>
    </citation>
    <scope>NUCLEOTIDE SEQUENCE [LARGE SCALE GENOMIC DNA]</scope>
    <source>
        <strain evidence="6 7">10300</strain>
    </source>
</reference>
<dbReference type="EMBL" id="RCML01000015">
    <property type="protein sequence ID" value="KAG2998516.1"/>
    <property type="molecule type" value="Genomic_DNA"/>
</dbReference>
<dbReference type="Proteomes" id="UP000736787">
    <property type="component" value="Unassembled WGS sequence"/>
</dbReference>
<dbReference type="Proteomes" id="UP000251314">
    <property type="component" value="Unassembled WGS sequence"/>
</dbReference>
<evidence type="ECO:0000313" key="3">
    <source>
        <dbReference type="EMBL" id="KAG2953602.1"/>
    </source>
</evidence>
<keyword evidence="7" id="KW-1185">Reference proteome</keyword>
<dbReference type="EMBL" id="RCMV01000009">
    <property type="protein sequence ID" value="KAG3228823.1"/>
    <property type="molecule type" value="Genomic_DNA"/>
</dbReference>
<sequence>MQDEDAYVVVRTKETLWCVKLTQPSALLKVDPLNNALQPGTGVSSTALNVHEILLLQNRLGGSFRQSRSIAPATARALHFGLKICCHWLLKMISVFTLSYASTLLTVSSSNTANAGSRSNNN</sequence>
<evidence type="ECO:0000313" key="4">
    <source>
        <dbReference type="EMBL" id="KAG2998516.1"/>
    </source>
</evidence>
<dbReference type="EMBL" id="RCMG01000033">
    <property type="protein sequence ID" value="KAG2866891.1"/>
    <property type="molecule type" value="Genomic_DNA"/>
</dbReference>
<dbReference type="EMBL" id="RCMI01000025">
    <property type="protein sequence ID" value="KAG2941617.1"/>
    <property type="molecule type" value="Genomic_DNA"/>
</dbReference>